<keyword evidence="5 6" id="KW-0472">Membrane</keyword>
<keyword evidence="2 6" id="KW-0812">Transmembrane</keyword>
<keyword evidence="3 6" id="KW-1133">Transmembrane helix</keyword>
<evidence type="ECO:0000313" key="7">
    <source>
        <dbReference type="EMBL" id="KAL3620264.1"/>
    </source>
</evidence>
<evidence type="ECO:0000256" key="2">
    <source>
        <dbReference type="ARBA" id="ARBA00022692"/>
    </source>
</evidence>
<evidence type="ECO:0000256" key="1">
    <source>
        <dbReference type="ARBA" id="ARBA00004225"/>
    </source>
</evidence>
<comment type="subcellular location">
    <subcellularLocation>
        <location evidence="1">Mitochondrion membrane</location>
        <topology evidence="1">Multi-pass membrane protein</topology>
    </subcellularLocation>
</comment>
<name>A0ABD3BSL5_9LAMI</name>
<feature type="transmembrane region" description="Helical" evidence="6">
    <location>
        <begin position="284"/>
        <end position="302"/>
    </location>
</feature>
<comment type="caution">
    <text evidence="7">The sequence shown here is derived from an EMBL/GenBank/DDBJ whole genome shotgun (WGS) entry which is preliminary data.</text>
</comment>
<proteinExistence type="predicted"/>
<keyword evidence="4" id="KW-0496">Mitochondrion</keyword>
<dbReference type="GO" id="GO:0031966">
    <property type="term" value="C:mitochondrial membrane"/>
    <property type="evidence" value="ECO:0007669"/>
    <property type="project" value="UniProtKB-SubCell"/>
</dbReference>
<gene>
    <name evidence="7" type="ORF">CASFOL_035176</name>
</gene>
<dbReference type="Proteomes" id="UP001632038">
    <property type="component" value="Unassembled WGS sequence"/>
</dbReference>
<evidence type="ECO:0000256" key="4">
    <source>
        <dbReference type="ARBA" id="ARBA00023128"/>
    </source>
</evidence>
<dbReference type="InterPro" id="IPR013946">
    <property type="entry name" value="NCA2-like"/>
</dbReference>
<protein>
    <submittedName>
        <fullName evidence="7">Uncharacterized protein</fullName>
    </submittedName>
</protein>
<accession>A0ABD3BSL5</accession>
<dbReference type="Pfam" id="PF08637">
    <property type="entry name" value="NCA2"/>
    <property type="match status" value="1"/>
</dbReference>
<dbReference type="PANTHER" id="PTHR28234:SF1">
    <property type="entry name" value="NUCLEAR CONTROL OF ATPASE PROTEIN 2"/>
    <property type="match status" value="1"/>
</dbReference>
<evidence type="ECO:0000256" key="6">
    <source>
        <dbReference type="SAM" id="Phobius"/>
    </source>
</evidence>
<reference evidence="8" key="1">
    <citation type="journal article" date="2024" name="IScience">
        <title>Strigolactones Initiate the Formation of Haustorium-like Structures in Castilleja.</title>
        <authorList>
            <person name="Buerger M."/>
            <person name="Peterson D."/>
            <person name="Chory J."/>
        </authorList>
    </citation>
    <scope>NUCLEOTIDE SEQUENCE [LARGE SCALE GENOMIC DNA]</scope>
</reference>
<dbReference type="EMBL" id="JAVIJP010000066">
    <property type="protein sequence ID" value="KAL3620264.1"/>
    <property type="molecule type" value="Genomic_DNA"/>
</dbReference>
<evidence type="ECO:0000313" key="8">
    <source>
        <dbReference type="Proteomes" id="UP001632038"/>
    </source>
</evidence>
<feature type="transmembrane region" description="Helical" evidence="6">
    <location>
        <begin position="448"/>
        <end position="473"/>
    </location>
</feature>
<dbReference type="AlphaFoldDB" id="A0ABD3BSL5"/>
<organism evidence="7 8">
    <name type="scientific">Castilleja foliolosa</name>
    <dbReference type="NCBI Taxonomy" id="1961234"/>
    <lineage>
        <taxon>Eukaryota</taxon>
        <taxon>Viridiplantae</taxon>
        <taxon>Streptophyta</taxon>
        <taxon>Embryophyta</taxon>
        <taxon>Tracheophyta</taxon>
        <taxon>Spermatophyta</taxon>
        <taxon>Magnoliopsida</taxon>
        <taxon>eudicotyledons</taxon>
        <taxon>Gunneridae</taxon>
        <taxon>Pentapetalae</taxon>
        <taxon>asterids</taxon>
        <taxon>lamiids</taxon>
        <taxon>Lamiales</taxon>
        <taxon>Orobanchaceae</taxon>
        <taxon>Pedicularideae</taxon>
        <taxon>Castillejinae</taxon>
        <taxon>Castilleja</taxon>
    </lineage>
</organism>
<sequence length="630" mass="72058">MELSPMHDSPSRSFDAKAVISFYSKSIFNRLRSLFPISVSLLSYGTSKPRRRKTCLPLPLPSSATTASLDQGREILELWEDILDNAFQNLHNIQENLGFWESRAEGSSGQKAYFMLCERGPSAFIFGTLQLIHDFADGSSLQKLHCSASSYISERISVLTSLRNCMASFLAKVYMKADRFGEDLVKDPENLLPIMMVAVNDLFSELEVTIRRFHATCQSGSSVDGSYSLPLTFAKLQEVNRGDSSWFEITDAINLIYENLRRLDSYLTVLVFKNRKPRKVTLHWMRYSCWALGITVGSLWLLRHSRLMGSSDIDNWIRVAKDSTISFWNHHVEQPVLATRDELTETFKKREKGVMAHEEMRLTVDSLHRMLLALSEQAVGKKIPAGTTYQKMLEICMTRYEKEISQSIQEHMGGEFLCGLLILNQKLQMDIEELMLELDQILRANKKIISAILATFPTFLYSLVLAMLVPPWFKQDTRAEVNVRVARVRRRILLEGLQSAIMQFQYYKDQGVGWILGHEKMVKVDNLLEMENDAHCIYGLTLCFLDSLYCVVERHAKANGEWTSLKHYIVDLAKPSLKTEYKLKIASDMLLAYDCLLSVDKTPIISLFMKPSCIKCLRNHLASKICLPFE</sequence>
<dbReference type="PANTHER" id="PTHR28234">
    <property type="entry name" value="NUCLEAR CONTROL OF ATPASE PROTEIN 2"/>
    <property type="match status" value="1"/>
</dbReference>
<keyword evidence="8" id="KW-1185">Reference proteome</keyword>
<evidence type="ECO:0000256" key="3">
    <source>
        <dbReference type="ARBA" id="ARBA00022989"/>
    </source>
</evidence>
<evidence type="ECO:0000256" key="5">
    <source>
        <dbReference type="ARBA" id="ARBA00023136"/>
    </source>
</evidence>